<dbReference type="Proteomes" id="UP000800096">
    <property type="component" value="Unassembled WGS sequence"/>
</dbReference>
<evidence type="ECO:0000313" key="2">
    <source>
        <dbReference type="EMBL" id="KAF1911340.1"/>
    </source>
</evidence>
<protein>
    <submittedName>
        <fullName evidence="2">Heterokaryon incompatibility protein</fullName>
    </submittedName>
</protein>
<dbReference type="OrthoDB" id="2157530at2759"/>
<dbReference type="AlphaFoldDB" id="A0A6A5Q918"/>
<proteinExistence type="predicted"/>
<reference evidence="2" key="1">
    <citation type="journal article" date="2020" name="Stud. Mycol.">
        <title>101 Dothideomycetes genomes: a test case for predicting lifestyles and emergence of pathogens.</title>
        <authorList>
            <person name="Haridas S."/>
            <person name="Albert R."/>
            <person name="Binder M."/>
            <person name="Bloem J."/>
            <person name="Labutti K."/>
            <person name="Salamov A."/>
            <person name="Andreopoulos B."/>
            <person name="Baker S."/>
            <person name="Barry K."/>
            <person name="Bills G."/>
            <person name="Bluhm B."/>
            <person name="Cannon C."/>
            <person name="Castanera R."/>
            <person name="Culley D."/>
            <person name="Daum C."/>
            <person name="Ezra D."/>
            <person name="Gonzalez J."/>
            <person name="Henrissat B."/>
            <person name="Kuo A."/>
            <person name="Liang C."/>
            <person name="Lipzen A."/>
            <person name="Lutzoni F."/>
            <person name="Magnuson J."/>
            <person name="Mondo S."/>
            <person name="Nolan M."/>
            <person name="Ohm R."/>
            <person name="Pangilinan J."/>
            <person name="Park H.-J."/>
            <person name="Ramirez L."/>
            <person name="Alfaro M."/>
            <person name="Sun H."/>
            <person name="Tritt A."/>
            <person name="Yoshinaga Y."/>
            <person name="Zwiers L.-H."/>
            <person name="Turgeon B."/>
            <person name="Goodwin S."/>
            <person name="Spatafora J."/>
            <person name="Crous P."/>
            <person name="Grigoriev I."/>
        </authorList>
    </citation>
    <scope>NUCLEOTIDE SEQUENCE</scope>
    <source>
        <strain evidence="2">HMLAC05119</strain>
    </source>
</reference>
<dbReference type="PANTHER" id="PTHR24148:SF78">
    <property type="entry name" value="HETEROKARYON INCOMPATIBILITY DOMAIN-CONTAINING PROTEIN"/>
    <property type="match status" value="1"/>
</dbReference>
<gene>
    <name evidence="2" type="ORF">BDU57DRAFT_418924</name>
</gene>
<organism evidence="2 3">
    <name type="scientific">Ampelomyces quisqualis</name>
    <name type="common">Powdery mildew agent</name>
    <dbReference type="NCBI Taxonomy" id="50730"/>
    <lineage>
        <taxon>Eukaryota</taxon>
        <taxon>Fungi</taxon>
        <taxon>Dikarya</taxon>
        <taxon>Ascomycota</taxon>
        <taxon>Pezizomycotina</taxon>
        <taxon>Dothideomycetes</taxon>
        <taxon>Pleosporomycetidae</taxon>
        <taxon>Pleosporales</taxon>
        <taxon>Pleosporineae</taxon>
        <taxon>Phaeosphaeriaceae</taxon>
        <taxon>Ampelomyces</taxon>
    </lineage>
</organism>
<keyword evidence="3" id="KW-1185">Reference proteome</keyword>
<dbReference type="Pfam" id="PF06985">
    <property type="entry name" value="HET"/>
    <property type="match status" value="1"/>
</dbReference>
<dbReference type="PANTHER" id="PTHR24148">
    <property type="entry name" value="ANKYRIN REPEAT DOMAIN-CONTAINING PROTEIN 39 HOMOLOG-RELATED"/>
    <property type="match status" value="1"/>
</dbReference>
<evidence type="ECO:0000313" key="3">
    <source>
        <dbReference type="Proteomes" id="UP000800096"/>
    </source>
</evidence>
<feature type="non-terminal residue" evidence="2">
    <location>
        <position position="230"/>
    </location>
</feature>
<dbReference type="InterPro" id="IPR010730">
    <property type="entry name" value="HET"/>
</dbReference>
<dbReference type="InterPro" id="IPR052895">
    <property type="entry name" value="HetReg/Transcr_Mod"/>
</dbReference>
<dbReference type="EMBL" id="ML979144">
    <property type="protein sequence ID" value="KAF1911340.1"/>
    <property type="molecule type" value="Genomic_DNA"/>
</dbReference>
<feature type="domain" description="Heterokaryon incompatibility" evidence="1">
    <location>
        <begin position="49"/>
        <end position="153"/>
    </location>
</feature>
<name>A0A6A5Q918_AMPQU</name>
<accession>A0A6A5Q918</accession>
<sequence length="230" mass="26489">MAGGFTYHSLSRSEREIRLLELFPSNHHLGKERPACRLFHTSLRHDPPYLAVSYVWGDASKKRVILVNKRPFRVTCNLYDAMMGLRETKSVIIWIDAICINQLDDDEKGWQVRLMDDLYRKAFGVLAWIGAPADNSDVVIDHLQTLGKQAEECGLHQTHEGCMKIWQEMASTPSYMDDPTTIVLLSWLNDQPLAVSKRALERLLYCIADSGSQYQLQLIADLNRLFRRPW</sequence>
<evidence type="ECO:0000259" key="1">
    <source>
        <dbReference type="Pfam" id="PF06985"/>
    </source>
</evidence>